<organism evidence="1 2">
    <name type="scientific">Thermovibrio ammonificans (strain DSM 15698 / JCM 12110 / HB-1)</name>
    <dbReference type="NCBI Taxonomy" id="648996"/>
    <lineage>
        <taxon>Bacteria</taxon>
        <taxon>Pseudomonadati</taxon>
        <taxon>Aquificota</taxon>
        <taxon>Aquificia</taxon>
        <taxon>Desulfurobacteriales</taxon>
        <taxon>Desulfurobacteriaceae</taxon>
        <taxon>Thermovibrio</taxon>
    </lineage>
</organism>
<dbReference type="AlphaFoldDB" id="E8T6T1"/>
<sequence length="81" mass="9086">MTFPMEKVKQAVRFVISTAGLPDLDDALFNCWQVSSVFTDEERELLSLAQTIVSGTKDGFVKPEEFNVYDLAAEVARELDL</sequence>
<dbReference type="Proteomes" id="UP000006362">
    <property type="component" value="Plasmid pTHEAM01"/>
</dbReference>
<gene>
    <name evidence="1" type="ordered locus">Theam_1798</name>
</gene>
<reference evidence="1" key="1">
    <citation type="submission" date="2011-01" db="EMBL/GenBank/DDBJ databases">
        <title>Complete sequence of plasmid of Thermovibrio ammonificans HB-1.</title>
        <authorList>
            <consortium name="US DOE Joint Genome Institute"/>
            <person name="Lucas S."/>
            <person name="Copeland A."/>
            <person name="Lapidus A."/>
            <person name="Cheng J.-F."/>
            <person name="Goodwin L."/>
            <person name="Pitluck S."/>
            <person name="Davenport K."/>
            <person name="Detter J.C."/>
            <person name="Han C."/>
            <person name="Tapia R."/>
            <person name="Land M."/>
            <person name="Hauser L."/>
            <person name="Kyrpides N."/>
            <person name="Ivanova N."/>
            <person name="Ovchinnikova G."/>
            <person name="Vetriani C."/>
            <person name="Woyke T."/>
        </authorList>
    </citation>
    <scope>NUCLEOTIDE SEQUENCE [LARGE SCALE GENOMIC DNA]</scope>
    <source>
        <strain evidence="1">HB-1</strain>
        <plasmid evidence="1">pTHEAM01</plasmid>
    </source>
</reference>
<dbReference type="HOGENOM" id="CLU_2572729_0_0_0"/>
<dbReference type="EMBL" id="CP002445">
    <property type="protein sequence ID" value="ADU97754.1"/>
    <property type="molecule type" value="Genomic_DNA"/>
</dbReference>
<name>E8T6T1_THEA1</name>
<accession>E8T6T1</accession>
<dbReference type="KEGG" id="tam:Theam_1798"/>
<keyword evidence="1" id="KW-0614">Plasmid</keyword>
<evidence type="ECO:0000313" key="1">
    <source>
        <dbReference type="EMBL" id="ADU97754.1"/>
    </source>
</evidence>
<evidence type="ECO:0000313" key="2">
    <source>
        <dbReference type="Proteomes" id="UP000006362"/>
    </source>
</evidence>
<keyword evidence="2" id="KW-1185">Reference proteome</keyword>
<geneLocation type="plasmid" evidence="1 2">
    <name>pTHEAM01</name>
</geneLocation>
<protein>
    <submittedName>
        <fullName evidence="1">AAA family ATPase</fullName>
    </submittedName>
</protein>
<proteinExistence type="predicted"/>